<name>A0ABV3DU36_9ACTN</name>
<proteinExistence type="predicted"/>
<organism evidence="2 3">
    <name type="scientific">Streptodolium elevatio</name>
    <dbReference type="NCBI Taxonomy" id="3157996"/>
    <lineage>
        <taxon>Bacteria</taxon>
        <taxon>Bacillati</taxon>
        <taxon>Actinomycetota</taxon>
        <taxon>Actinomycetes</taxon>
        <taxon>Kitasatosporales</taxon>
        <taxon>Streptomycetaceae</taxon>
        <taxon>Streptodolium</taxon>
    </lineage>
</organism>
<feature type="region of interest" description="Disordered" evidence="1">
    <location>
        <begin position="369"/>
        <end position="391"/>
    </location>
</feature>
<comment type="caution">
    <text evidence="2">The sequence shown here is derived from an EMBL/GenBank/DDBJ whole genome shotgun (WGS) entry which is preliminary data.</text>
</comment>
<evidence type="ECO:0000256" key="1">
    <source>
        <dbReference type="SAM" id="MobiDB-lite"/>
    </source>
</evidence>
<reference evidence="2 3" key="1">
    <citation type="submission" date="2024-06" db="EMBL/GenBank/DDBJ databases">
        <title>The Natural Products Discovery Center: Release of the First 8490 Sequenced Strains for Exploring Actinobacteria Biosynthetic Diversity.</title>
        <authorList>
            <person name="Kalkreuter E."/>
            <person name="Kautsar S.A."/>
            <person name="Yang D."/>
            <person name="Bader C.D."/>
            <person name="Teijaro C.N."/>
            <person name="Fluegel L."/>
            <person name="Davis C.M."/>
            <person name="Simpson J.R."/>
            <person name="Lauterbach L."/>
            <person name="Steele A.D."/>
            <person name="Gui C."/>
            <person name="Meng S."/>
            <person name="Li G."/>
            <person name="Viehrig K."/>
            <person name="Ye F."/>
            <person name="Su P."/>
            <person name="Kiefer A.F."/>
            <person name="Nichols A."/>
            <person name="Cepeda A.J."/>
            <person name="Yan W."/>
            <person name="Fan B."/>
            <person name="Jiang Y."/>
            <person name="Adhikari A."/>
            <person name="Zheng C.-J."/>
            <person name="Schuster L."/>
            <person name="Cowan T.M."/>
            <person name="Smanski M.J."/>
            <person name="Chevrette M.G."/>
            <person name="De Carvalho L.P.S."/>
            <person name="Shen B."/>
        </authorList>
    </citation>
    <scope>NUCLEOTIDE SEQUENCE [LARGE SCALE GENOMIC DNA]</scope>
    <source>
        <strain evidence="2 3">NPDC048946</strain>
    </source>
</reference>
<evidence type="ECO:0000313" key="2">
    <source>
        <dbReference type="EMBL" id="MEU8138757.1"/>
    </source>
</evidence>
<dbReference type="SUPFAM" id="SSF48452">
    <property type="entry name" value="TPR-like"/>
    <property type="match status" value="1"/>
</dbReference>
<dbReference type="RefSeq" id="WP_358362424.1">
    <property type="nucleotide sequence ID" value="NZ_JBEZFP010000137.1"/>
</dbReference>
<evidence type="ECO:0000313" key="3">
    <source>
        <dbReference type="Proteomes" id="UP001551482"/>
    </source>
</evidence>
<dbReference type="EMBL" id="JBEZFP010000137">
    <property type="protein sequence ID" value="MEU8138757.1"/>
    <property type="molecule type" value="Genomic_DNA"/>
</dbReference>
<evidence type="ECO:0008006" key="4">
    <source>
        <dbReference type="Google" id="ProtNLM"/>
    </source>
</evidence>
<dbReference type="Proteomes" id="UP001551482">
    <property type="component" value="Unassembled WGS sequence"/>
</dbReference>
<sequence>MTISDLDKAWELVEGGDVSAVMRHLRGTAGRLEIRDLALVVEKAAGMVGFDDLVEASRALAAKPRSADKLFEFGYACIEHGAAYAAIPALVESLRRSPKSRGVFLELASAYEREERHGEAVALLESRDATLRDWPDRYLLVYNAVLAGDLTRARTQFVRLPAPADEDWEWAYGRLGAMLSRADAAAAVAPLDHEDLRGWQFVLTGGVLATISPYGFRTSMVGRHAFHQDSPGSCRQGLDRLAAVLGATGAAPASVSLLDDRGSRILGLAAADVLGLPAVPYEPGRPDTVVVAYRLDDVAEGVVESLHERAPGQVLFEHATCWTSPPPVAADISVLLRQAGNAPWEKRLTADPEGGAPDGRPEAEIAADVVAAQPDADHPGDEDAPPDTGAELVAFAAGVASAWAARTSRDQCPSTGPVRSARFR</sequence>
<protein>
    <recommendedName>
        <fullName evidence="4">Tetratricopeptide repeat protein</fullName>
    </recommendedName>
</protein>
<dbReference type="InterPro" id="IPR011990">
    <property type="entry name" value="TPR-like_helical_dom_sf"/>
</dbReference>
<accession>A0ABV3DU36</accession>
<dbReference type="Gene3D" id="1.25.40.10">
    <property type="entry name" value="Tetratricopeptide repeat domain"/>
    <property type="match status" value="1"/>
</dbReference>
<keyword evidence="3" id="KW-1185">Reference proteome</keyword>
<gene>
    <name evidence="2" type="ORF">AB0C36_35315</name>
</gene>